<keyword evidence="4" id="KW-1003">Cell membrane</keyword>
<keyword evidence="8 10" id="KW-0472">Membrane</keyword>
<keyword evidence="6 10" id="KW-1133">Transmembrane helix</keyword>
<evidence type="ECO:0000256" key="5">
    <source>
        <dbReference type="ARBA" id="ARBA00022692"/>
    </source>
</evidence>
<feature type="transmembrane region" description="Helical" evidence="10">
    <location>
        <begin position="326"/>
        <end position="348"/>
    </location>
</feature>
<evidence type="ECO:0000256" key="1">
    <source>
        <dbReference type="ARBA" id="ARBA00004429"/>
    </source>
</evidence>
<keyword evidence="5 10" id="KW-0812">Transmembrane</keyword>
<feature type="transmembrane region" description="Helical" evidence="10">
    <location>
        <begin position="288"/>
        <end position="314"/>
    </location>
</feature>
<comment type="subcellular location">
    <subcellularLocation>
        <location evidence="1">Cell inner membrane</location>
        <topology evidence="1">Multi-pass membrane protein</topology>
    </subcellularLocation>
</comment>
<feature type="transmembrane region" description="Helical" evidence="10">
    <location>
        <begin position="403"/>
        <end position="427"/>
    </location>
</feature>
<feature type="transmembrane region" description="Helical" evidence="10">
    <location>
        <begin position="61"/>
        <end position="82"/>
    </location>
</feature>
<keyword evidence="2" id="KW-0813">Transport</keyword>
<keyword evidence="3" id="KW-0050">Antiport</keyword>
<feature type="transmembrane region" description="Helical" evidence="10">
    <location>
        <begin position="171"/>
        <end position="195"/>
    </location>
</feature>
<comment type="caution">
    <text evidence="11">The sequence shown here is derived from an EMBL/GenBank/DDBJ whole genome shotgun (WGS) entry which is preliminary data.</text>
</comment>
<evidence type="ECO:0000256" key="9">
    <source>
        <dbReference type="ARBA" id="ARBA00031636"/>
    </source>
</evidence>
<proteinExistence type="predicted"/>
<dbReference type="CDD" id="cd13131">
    <property type="entry name" value="MATE_NorM_like"/>
    <property type="match status" value="1"/>
</dbReference>
<evidence type="ECO:0000256" key="3">
    <source>
        <dbReference type="ARBA" id="ARBA00022449"/>
    </source>
</evidence>
<feature type="transmembrane region" description="Helical" evidence="10">
    <location>
        <begin position="368"/>
        <end position="391"/>
    </location>
</feature>
<reference evidence="11 12" key="1">
    <citation type="submission" date="2019-12" db="EMBL/GenBank/DDBJ databases">
        <authorList>
            <person name="Li M."/>
        </authorList>
    </citation>
    <scope>NUCLEOTIDE SEQUENCE [LARGE SCALE GENOMIC DNA]</scope>
    <source>
        <strain evidence="11 12">GBMRC 2046</strain>
    </source>
</reference>
<organism evidence="11 12">
    <name type="scientific">Stappia sediminis</name>
    <dbReference type="NCBI Taxonomy" id="2692190"/>
    <lineage>
        <taxon>Bacteria</taxon>
        <taxon>Pseudomonadati</taxon>
        <taxon>Pseudomonadota</taxon>
        <taxon>Alphaproteobacteria</taxon>
        <taxon>Hyphomicrobiales</taxon>
        <taxon>Stappiaceae</taxon>
        <taxon>Stappia</taxon>
    </lineage>
</organism>
<feature type="transmembrane region" description="Helical" evidence="10">
    <location>
        <begin position="21"/>
        <end position="41"/>
    </location>
</feature>
<dbReference type="PANTHER" id="PTHR43298:SF2">
    <property type="entry name" value="FMN_FAD EXPORTER YEEO-RELATED"/>
    <property type="match status" value="1"/>
</dbReference>
<evidence type="ECO:0000256" key="7">
    <source>
        <dbReference type="ARBA" id="ARBA00023065"/>
    </source>
</evidence>
<dbReference type="PIRSF" id="PIRSF006603">
    <property type="entry name" value="DinF"/>
    <property type="match status" value="1"/>
</dbReference>
<feature type="transmembrane region" description="Helical" evidence="10">
    <location>
        <begin position="103"/>
        <end position="121"/>
    </location>
</feature>
<dbReference type="GO" id="GO:0042910">
    <property type="term" value="F:xenobiotic transmembrane transporter activity"/>
    <property type="evidence" value="ECO:0007669"/>
    <property type="project" value="InterPro"/>
</dbReference>
<evidence type="ECO:0000256" key="10">
    <source>
        <dbReference type="SAM" id="Phobius"/>
    </source>
</evidence>
<accession>A0A7X3LUG4</accession>
<sequence>MARPGAIRSGGGISSLWKSDIWPTLALGSPIAGAQLAQMAINTTDVVMVGWLGAEPLAAMVLAFNLYIVIWLFGMGVLQAVIPLGAKARGERNPRELRRAVRMGLWVVAFYSVPALFVLWHTQAILLALGQEAEVARLAGLYMQVLMFALPPSLATMAIRNFITVMEKAQVVLWATVSAALVNALFDYVLIFGHFGAPKLGIVGAGVASVATALSTTVLLVVYCLRERKLRRYAIFGRIWRTDWPYFFEILKLGWPIGLTILFEVGLFAGSTIPMGWLGTVPLAAHGIALQIASITFMVPLGIGQAGMIRVGLAAGHKDTAAVGRAGWSATAVALAFMGLMAVVMWTFPHELVSLFLDGAKAQSGEVIAIGASFLAVAALFQLFDAAQVVGSSVLRGLSDTRVPMVIAAAGYWGVGGGLAFLLAFPLGLDGLGIWWGLAMGLAFVAVAALYRFHRRDRYGLVAGAAPVTALSGAAG</sequence>
<evidence type="ECO:0000256" key="4">
    <source>
        <dbReference type="ARBA" id="ARBA00022475"/>
    </source>
</evidence>
<dbReference type="GO" id="GO:0005886">
    <property type="term" value="C:plasma membrane"/>
    <property type="evidence" value="ECO:0007669"/>
    <property type="project" value="UniProtKB-SubCell"/>
</dbReference>
<dbReference type="AlphaFoldDB" id="A0A7X3LUG4"/>
<evidence type="ECO:0000256" key="8">
    <source>
        <dbReference type="ARBA" id="ARBA00023136"/>
    </source>
</evidence>
<dbReference type="NCBIfam" id="TIGR00797">
    <property type="entry name" value="matE"/>
    <property type="match status" value="1"/>
</dbReference>
<keyword evidence="7" id="KW-0406">Ion transport</keyword>
<evidence type="ECO:0000313" key="12">
    <source>
        <dbReference type="Proteomes" id="UP000433101"/>
    </source>
</evidence>
<dbReference type="EMBL" id="WUMV01000003">
    <property type="protein sequence ID" value="MXN65345.1"/>
    <property type="molecule type" value="Genomic_DNA"/>
</dbReference>
<dbReference type="InterPro" id="IPR048279">
    <property type="entry name" value="MdtK-like"/>
</dbReference>
<dbReference type="Pfam" id="PF01554">
    <property type="entry name" value="MatE"/>
    <property type="match status" value="2"/>
</dbReference>
<evidence type="ECO:0000313" key="11">
    <source>
        <dbReference type="EMBL" id="MXN65345.1"/>
    </source>
</evidence>
<feature type="transmembrane region" description="Helical" evidence="10">
    <location>
        <begin position="141"/>
        <end position="159"/>
    </location>
</feature>
<feature type="transmembrane region" description="Helical" evidence="10">
    <location>
        <begin position="246"/>
        <end position="268"/>
    </location>
</feature>
<feature type="transmembrane region" description="Helical" evidence="10">
    <location>
        <begin position="201"/>
        <end position="225"/>
    </location>
</feature>
<keyword evidence="12" id="KW-1185">Reference proteome</keyword>
<dbReference type="GO" id="GO:0015297">
    <property type="term" value="F:antiporter activity"/>
    <property type="evidence" value="ECO:0007669"/>
    <property type="project" value="UniProtKB-KW"/>
</dbReference>
<dbReference type="RefSeq" id="WP_160775534.1">
    <property type="nucleotide sequence ID" value="NZ_WUMV01000003.1"/>
</dbReference>
<dbReference type="GO" id="GO:0006811">
    <property type="term" value="P:monoatomic ion transport"/>
    <property type="evidence" value="ECO:0007669"/>
    <property type="project" value="UniProtKB-KW"/>
</dbReference>
<protein>
    <recommendedName>
        <fullName evidence="9">Multidrug-efflux transporter</fullName>
    </recommendedName>
</protein>
<evidence type="ECO:0000256" key="2">
    <source>
        <dbReference type="ARBA" id="ARBA00022448"/>
    </source>
</evidence>
<feature type="transmembrane region" description="Helical" evidence="10">
    <location>
        <begin position="433"/>
        <end position="451"/>
    </location>
</feature>
<dbReference type="Proteomes" id="UP000433101">
    <property type="component" value="Unassembled WGS sequence"/>
</dbReference>
<name>A0A7X3LUG4_9HYPH</name>
<dbReference type="InterPro" id="IPR050222">
    <property type="entry name" value="MATE_MdtK"/>
</dbReference>
<dbReference type="PANTHER" id="PTHR43298">
    <property type="entry name" value="MULTIDRUG RESISTANCE PROTEIN NORM-RELATED"/>
    <property type="match status" value="1"/>
</dbReference>
<gene>
    <name evidence="11" type="ORF">GR183_10575</name>
</gene>
<dbReference type="InterPro" id="IPR002528">
    <property type="entry name" value="MATE_fam"/>
</dbReference>
<evidence type="ECO:0000256" key="6">
    <source>
        <dbReference type="ARBA" id="ARBA00022989"/>
    </source>
</evidence>